<dbReference type="CDD" id="cd03351">
    <property type="entry name" value="LbH_UDP-GlcNAc_AT"/>
    <property type="match status" value="1"/>
</dbReference>
<proteinExistence type="predicted"/>
<sequence>VDASVNLGKEVEIGAYTVIESDVTIGNHTVIGNHATISSGTTIGNDCKIFHSASIGAVPQDLKYDDEKTHVIIGDRTIIREFVTINKGTVVSGKTIVGSDCLFMAYVHIAHDCIIGNHVIMSNLATLGGHVTIDDWAILSGGVLVHQFCKIGAHAFVGAGGFVAQDVPPFILAAGSPLEYNGINSVGLKRRGFSNEDRQEIKKIYKIFFRSNNNRKKNLDKMIAEFSSSESAVIINDFILTSERGII</sequence>
<dbReference type="PANTHER" id="PTHR43480">
    <property type="entry name" value="ACYL-[ACYL-CARRIER-PROTEIN]--UDP-N-ACETYLGLUCOSAMINE O-ACYLTRANSFERASE"/>
    <property type="match status" value="1"/>
</dbReference>
<dbReference type="Gene3D" id="1.20.1180.10">
    <property type="entry name" value="Udp N-acetylglucosamine O-acyltransferase, C-terminal domain"/>
    <property type="match status" value="1"/>
</dbReference>
<dbReference type="InterPro" id="IPR037157">
    <property type="entry name" value="Acetyltransf_C_sf"/>
</dbReference>
<dbReference type="PIRSF" id="PIRSF000456">
    <property type="entry name" value="UDP-GlcNAc_acltr"/>
    <property type="match status" value="1"/>
</dbReference>
<dbReference type="NCBIfam" id="TIGR01852">
    <property type="entry name" value="lipid_A_lpxA"/>
    <property type="match status" value="1"/>
</dbReference>
<dbReference type="Pfam" id="PF00132">
    <property type="entry name" value="Hexapep"/>
    <property type="match status" value="2"/>
</dbReference>
<protein>
    <recommendedName>
        <fullName evidence="6">UDP N-acetylglucosamine O-acyltransferase C-terminal domain-containing protein</fullName>
    </recommendedName>
</protein>
<dbReference type="GO" id="GO:0016020">
    <property type="term" value="C:membrane"/>
    <property type="evidence" value="ECO:0007669"/>
    <property type="project" value="GOC"/>
</dbReference>
<dbReference type="Pfam" id="PF13720">
    <property type="entry name" value="Acetyltransf_11"/>
    <property type="match status" value="1"/>
</dbReference>
<keyword evidence="5" id="KW-0012">Acyltransferase</keyword>
<evidence type="ECO:0000313" key="7">
    <source>
        <dbReference type="EMBL" id="SVC29158.1"/>
    </source>
</evidence>
<name>A0A382KX02_9ZZZZ</name>
<dbReference type="Gene3D" id="2.160.10.10">
    <property type="entry name" value="Hexapeptide repeat proteins"/>
    <property type="match status" value="1"/>
</dbReference>
<dbReference type="InterPro" id="IPR011004">
    <property type="entry name" value="Trimer_LpxA-like_sf"/>
</dbReference>
<keyword evidence="4" id="KW-0443">Lipid metabolism</keyword>
<keyword evidence="3" id="KW-0808">Transferase</keyword>
<evidence type="ECO:0000256" key="5">
    <source>
        <dbReference type="ARBA" id="ARBA00023315"/>
    </source>
</evidence>
<dbReference type="NCBIfam" id="NF003657">
    <property type="entry name" value="PRK05289.1"/>
    <property type="match status" value="1"/>
</dbReference>
<dbReference type="AlphaFoldDB" id="A0A382KX02"/>
<keyword evidence="2" id="KW-0441">Lipid A biosynthesis</keyword>
<dbReference type="GO" id="GO:0008780">
    <property type="term" value="F:acyl-[acyl-carrier-protein]-UDP-N-acetylglucosamine O-acyltransferase activity"/>
    <property type="evidence" value="ECO:0007669"/>
    <property type="project" value="InterPro"/>
</dbReference>
<reference evidence="7" key="1">
    <citation type="submission" date="2018-05" db="EMBL/GenBank/DDBJ databases">
        <authorList>
            <person name="Lanie J.A."/>
            <person name="Ng W.-L."/>
            <person name="Kazmierczak K.M."/>
            <person name="Andrzejewski T.M."/>
            <person name="Davidsen T.M."/>
            <person name="Wayne K.J."/>
            <person name="Tettelin H."/>
            <person name="Glass J.I."/>
            <person name="Rusch D."/>
            <person name="Podicherti R."/>
            <person name="Tsui H.-C.T."/>
            <person name="Winkler M.E."/>
        </authorList>
    </citation>
    <scope>NUCLEOTIDE SEQUENCE</scope>
</reference>
<feature type="non-terminal residue" evidence="7">
    <location>
        <position position="1"/>
    </location>
</feature>
<dbReference type="InterPro" id="IPR001451">
    <property type="entry name" value="Hexapep"/>
</dbReference>
<organism evidence="7">
    <name type="scientific">marine metagenome</name>
    <dbReference type="NCBI Taxonomy" id="408172"/>
    <lineage>
        <taxon>unclassified sequences</taxon>
        <taxon>metagenomes</taxon>
        <taxon>ecological metagenomes</taxon>
    </lineage>
</organism>
<gene>
    <name evidence="7" type="ORF">METZ01_LOCUS282012</name>
</gene>
<feature type="domain" description="UDP N-acetylglucosamine O-acyltransferase C-terminal" evidence="6">
    <location>
        <begin position="166"/>
        <end position="247"/>
    </location>
</feature>
<evidence type="ECO:0000256" key="1">
    <source>
        <dbReference type="ARBA" id="ARBA00022516"/>
    </source>
</evidence>
<dbReference type="InterPro" id="IPR029098">
    <property type="entry name" value="Acetyltransf_C"/>
</dbReference>
<evidence type="ECO:0000256" key="3">
    <source>
        <dbReference type="ARBA" id="ARBA00022679"/>
    </source>
</evidence>
<dbReference type="EMBL" id="UINC01083447">
    <property type="protein sequence ID" value="SVC29158.1"/>
    <property type="molecule type" value="Genomic_DNA"/>
</dbReference>
<accession>A0A382KX02</accession>
<dbReference type="SUPFAM" id="SSF51161">
    <property type="entry name" value="Trimeric LpxA-like enzymes"/>
    <property type="match status" value="1"/>
</dbReference>
<evidence type="ECO:0000256" key="4">
    <source>
        <dbReference type="ARBA" id="ARBA00023098"/>
    </source>
</evidence>
<dbReference type="GO" id="GO:0009245">
    <property type="term" value="P:lipid A biosynthetic process"/>
    <property type="evidence" value="ECO:0007669"/>
    <property type="project" value="UniProtKB-KW"/>
</dbReference>
<evidence type="ECO:0000256" key="2">
    <source>
        <dbReference type="ARBA" id="ARBA00022556"/>
    </source>
</evidence>
<keyword evidence="1" id="KW-0444">Lipid biosynthesis</keyword>
<dbReference type="InterPro" id="IPR010137">
    <property type="entry name" value="Lipid_A_LpxA"/>
</dbReference>
<dbReference type="PANTHER" id="PTHR43480:SF1">
    <property type="entry name" value="ACYL-[ACYL-CARRIER-PROTEIN]--UDP-N-ACETYLGLUCOSAMINE O-ACYLTRANSFERASE, MITOCHONDRIAL-RELATED"/>
    <property type="match status" value="1"/>
</dbReference>
<evidence type="ECO:0000259" key="6">
    <source>
        <dbReference type="Pfam" id="PF13720"/>
    </source>
</evidence>